<dbReference type="Gene3D" id="1.10.579.10">
    <property type="entry name" value="DNA Cyclobutane Dipyrimidine Photolyase, subunit A, domain 3"/>
    <property type="match status" value="1"/>
</dbReference>
<dbReference type="PROSITE" id="PS51645">
    <property type="entry name" value="PHR_CRY_ALPHA_BETA"/>
    <property type="match status" value="1"/>
</dbReference>
<dbReference type="Proteomes" id="UP001484239">
    <property type="component" value="Unassembled WGS sequence"/>
</dbReference>
<accession>A0ABU9E8C4</accession>
<dbReference type="PANTHER" id="PTHR10211">
    <property type="entry name" value="DEOXYRIBODIPYRIMIDINE PHOTOLYASE"/>
    <property type="match status" value="1"/>
</dbReference>
<dbReference type="SUPFAM" id="SSF48173">
    <property type="entry name" value="Cryptochrome/photolyase FAD-binding domain"/>
    <property type="match status" value="1"/>
</dbReference>
<dbReference type="SUPFAM" id="SSF52425">
    <property type="entry name" value="Cryptochrome/photolyase, N-terminal domain"/>
    <property type="match status" value="1"/>
</dbReference>
<evidence type="ECO:0000256" key="1">
    <source>
        <dbReference type="ARBA" id="ARBA00001932"/>
    </source>
</evidence>
<reference evidence="3 4" key="1">
    <citation type="submission" date="2024-02" db="EMBL/GenBank/DDBJ databases">
        <title>A novel Gemmatimonadota bacterium.</title>
        <authorList>
            <person name="Du Z.-J."/>
            <person name="Ye Y.-Q."/>
        </authorList>
    </citation>
    <scope>NUCLEOTIDE SEQUENCE [LARGE SCALE GENOMIC DNA]</scope>
    <source>
        <strain evidence="3 4">DH-20</strain>
    </source>
</reference>
<proteinExistence type="predicted"/>
<evidence type="ECO:0000313" key="4">
    <source>
        <dbReference type="Proteomes" id="UP001484239"/>
    </source>
</evidence>
<organism evidence="3 4">
    <name type="scientific">Gaopeijia maritima</name>
    <dbReference type="NCBI Taxonomy" id="3119007"/>
    <lineage>
        <taxon>Bacteria</taxon>
        <taxon>Pseudomonadati</taxon>
        <taxon>Gemmatimonadota</taxon>
        <taxon>Longimicrobiia</taxon>
        <taxon>Gaopeijiales</taxon>
        <taxon>Gaopeijiaceae</taxon>
        <taxon>Gaopeijia</taxon>
    </lineage>
</organism>
<gene>
    <name evidence="3" type="ORF">WI372_05170</name>
</gene>
<dbReference type="InterPro" id="IPR036134">
    <property type="entry name" value="Crypto/Photolyase_FAD-like_sf"/>
</dbReference>
<name>A0ABU9E8C4_9BACT</name>
<keyword evidence="4" id="KW-1185">Reference proteome</keyword>
<dbReference type="EMBL" id="JBBHLI010000002">
    <property type="protein sequence ID" value="MEK9500359.1"/>
    <property type="molecule type" value="Genomic_DNA"/>
</dbReference>
<dbReference type="InterPro" id="IPR014729">
    <property type="entry name" value="Rossmann-like_a/b/a_fold"/>
</dbReference>
<evidence type="ECO:0000259" key="2">
    <source>
        <dbReference type="PROSITE" id="PS51645"/>
    </source>
</evidence>
<dbReference type="InterPro" id="IPR006050">
    <property type="entry name" value="DNA_photolyase_N"/>
</dbReference>
<feature type="domain" description="Photolyase/cryptochrome alpha/beta" evidence="2">
    <location>
        <begin position="22"/>
        <end position="154"/>
    </location>
</feature>
<sequence length="490" mass="56279">MTPVPDARRRHLNERPLRRDGRYVVYWMVAHRRLEWNHALDHALARARECDVGLVILEALRIDYPWSAARHHRFVLDGMREHRTRLGDVPVTYLPYVEPKPGEGKGLLEALAARACTVVTDDYPVFFLPRMQAAVADRLEVPLESVDSNGIAPMRAAGRTFTMAVHFRRHLQKEIVDHLAVWPDAEPLDGLELPAVELPSDLLERWPMADDHLLDPDTDPAAHLPLSADVAPVSLRGGAAAGRERLLAFLDDDLEAYGEGRNDPDDDRSSGLSPWLHWGHLSPHEAVFRLLQREEWSPARVADKVQGKREGWWGMSAGAEAWLDELITWRELGFNYAAEHPDDYDDYDTLPDWALDTLADHRADPREYTYDLDTFDAADTHDELWNAAQRQLRREGVIHNYLRMLWGKKILEWTPDPRTALDVMIELNNRYAIDGRDPNSWSGIFWVLGRFDRGWPERAIYGKVRSMSSESTRRKVSVDNYLQRFGKDSD</sequence>
<evidence type="ECO:0000313" key="3">
    <source>
        <dbReference type="EMBL" id="MEK9500359.1"/>
    </source>
</evidence>
<dbReference type="RefSeq" id="WP_405284834.1">
    <property type="nucleotide sequence ID" value="NZ_CP144380.1"/>
</dbReference>
<comment type="cofactor">
    <cofactor evidence="1">
        <name>(6R)-5,10-methylene-5,6,7,8-tetrahydrofolate</name>
        <dbReference type="ChEBI" id="CHEBI:15636"/>
    </cofactor>
</comment>
<dbReference type="PANTHER" id="PTHR10211:SF0">
    <property type="entry name" value="DEOXYRIBODIPYRIMIDINE PHOTO-LYASE"/>
    <property type="match status" value="1"/>
</dbReference>
<dbReference type="InterPro" id="IPR036155">
    <property type="entry name" value="Crypto/Photolyase_N_sf"/>
</dbReference>
<comment type="caution">
    <text evidence="3">The sequence shown here is derived from an EMBL/GenBank/DDBJ whole genome shotgun (WGS) entry which is preliminary data.</text>
</comment>
<dbReference type="Gene3D" id="1.25.40.80">
    <property type="match status" value="1"/>
</dbReference>
<dbReference type="Gene3D" id="3.40.50.620">
    <property type="entry name" value="HUPs"/>
    <property type="match status" value="1"/>
</dbReference>
<dbReference type="InterPro" id="IPR052219">
    <property type="entry name" value="Photolyase_Class-2"/>
</dbReference>
<protein>
    <submittedName>
        <fullName evidence="3">Deoxyribodipyrimidine photolyase</fullName>
    </submittedName>
</protein>